<evidence type="ECO:0000313" key="2">
    <source>
        <dbReference type="EMBL" id="KAF6765875.1"/>
    </source>
</evidence>
<organism evidence="2 3">
    <name type="scientific">Ephemerocybe angulata</name>
    <dbReference type="NCBI Taxonomy" id="980116"/>
    <lineage>
        <taxon>Eukaryota</taxon>
        <taxon>Fungi</taxon>
        <taxon>Dikarya</taxon>
        <taxon>Basidiomycota</taxon>
        <taxon>Agaricomycotina</taxon>
        <taxon>Agaricomycetes</taxon>
        <taxon>Agaricomycetidae</taxon>
        <taxon>Agaricales</taxon>
        <taxon>Agaricineae</taxon>
        <taxon>Psathyrellaceae</taxon>
        <taxon>Ephemerocybe</taxon>
    </lineage>
</organism>
<protein>
    <submittedName>
        <fullName evidence="2">Uncharacterized protein</fullName>
    </submittedName>
</protein>
<proteinExistence type="predicted"/>
<dbReference type="AlphaFoldDB" id="A0A8H6MEP8"/>
<reference evidence="2 3" key="1">
    <citation type="submission" date="2020-07" db="EMBL/GenBank/DDBJ databases">
        <title>Comparative genomics of pyrophilous fungi reveals a link between fire events and developmental genes.</title>
        <authorList>
            <consortium name="DOE Joint Genome Institute"/>
            <person name="Steindorff A.S."/>
            <person name="Carver A."/>
            <person name="Calhoun S."/>
            <person name="Stillman K."/>
            <person name="Liu H."/>
            <person name="Lipzen A."/>
            <person name="Pangilinan J."/>
            <person name="Labutti K."/>
            <person name="Bruns T.D."/>
            <person name="Grigoriev I.V."/>
        </authorList>
    </citation>
    <scope>NUCLEOTIDE SEQUENCE [LARGE SCALE GENOMIC DNA]</scope>
    <source>
        <strain evidence="2 3">CBS 144469</strain>
    </source>
</reference>
<gene>
    <name evidence="2" type="ORF">DFP72DRAFT_1057081</name>
</gene>
<dbReference type="Proteomes" id="UP000521943">
    <property type="component" value="Unassembled WGS sequence"/>
</dbReference>
<name>A0A8H6MEP8_9AGAR</name>
<feature type="region of interest" description="Disordered" evidence="1">
    <location>
        <begin position="1"/>
        <end position="20"/>
    </location>
</feature>
<accession>A0A8H6MEP8</accession>
<dbReference type="EMBL" id="JACGCI010000001">
    <property type="protein sequence ID" value="KAF6765875.1"/>
    <property type="molecule type" value="Genomic_DNA"/>
</dbReference>
<comment type="caution">
    <text evidence="2">The sequence shown here is derived from an EMBL/GenBank/DDBJ whole genome shotgun (WGS) entry which is preliminary data.</text>
</comment>
<sequence>MPAAKSSSRPPAMKKRQCSPHEIHIVQLCAALEDMINKSRKIRNEDVLDKYRKK</sequence>
<keyword evidence="3" id="KW-1185">Reference proteome</keyword>
<evidence type="ECO:0000313" key="3">
    <source>
        <dbReference type="Proteomes" id="UP000521943"/>
    </source>
</evidence>
<evidence type="ECO:0000256" key="1">
    <source>
        <dbReference type="SAM" id="MobiDB-lite"/>
    </source>
</evidence>